<dbReference type="SMART" id="SM00343">
    <property type="entry name" value="ZnF_C2HC"/>
    <property type="match status" value="1"/>
</dbReference>
<evidence type="ECO:0000313" key="4">
    <source>
        <dbReference type="EMBL" id="KAJ5384708.1"/>
    </source>
</evidence>
<proteinExistence type="predicted"/>
<feature type="compositionally biased region" description="Low complexity" evidence="2">
    <location>
        <begin position="166"/>
        <end position="175"/>
    </location>
</feature>
<dbReference type="InterPro" id="IPR005135">
    <property type="entry name" value="Endo/exonuclease/phosphatase"/>
</dbReference>
<feature type="region of interest" description="Disordered" evidence="2">
    <location>
        <begin position="164"/>
        <end position="199"/>
    </location>
</feature>
<reference evidence="4" key="2">
    <citation type="journal article" date="2023" name="IMA Fungus">
        <title>Comparative genomic study of the Penicillium genus elucidates a diverse pangenome and 15 lateral gene transfer events.</title>
        <authorList>
            <person name="Petersen C."/>
            <person name="Sorensen T."/>
            <person name="Nielsen M.R."/>
            <person name="Sondergaard T.E."/>
            <person name="Sorensen J.L."/>
            <person name="Fitzpatrick D.A."/>
            <person name="Frisvad J.C."/>
            <person name="Nielsen K.L."/>
        </authorList>
    </citation>
    <scope>NUCLEOTIDE SEQUENCE</scope>
    <source>
        <strain evidence="4">IBT 3081</strain>
    </source>
</reference>
<dbReference type="Proteomes" id="UP001147752">
    <property type="component" value="Unassembled WGS sequence"/>
</dbReference>
<dbReference type="EMBL" id="JAPZBT010000001">
    <property type="protein sequence ID" value="KAJ5384708.1"/>
    <property type="molecule type" value="Genomic_DNA"/>
</dbReference>
<sequence>MSGRAETRTPDPPDRDEHEKSPPRLLRPRRITRPRNNYGQEQEIETQQGNTRSQQKERTRGKPTAQREAVTSDDASTESDNTNAANLVKELVKLRRDIKRRDDSHREEMQKMQEELQKVKEEFSAALAEVQQELQTLAERPLPEPCAQNGHDEILREIQSLREEISTPASASSPSYADVAHTSKMTESESEKASAGSIRATVETEIRQLDDHTHWRCRAVTVSPRDTNRIRIACRDEAEHQLVKKVAETKIGAGVRVLRDELHPIKVDSVKRTAVLDGNHEILIGAAAALGEENETTVAKMTWLSSRETAKPYGSMVVYLTKGTDARRLLADGYFHVGGESGTTSVFEYRPRPVQCYNCQEIGHKAFQCKKIQNAFHAVDHTNRIARTAGNSTRHIMNKTLRMIQLNVRKQGAVHESLMNDKDTQNAVALAIQEPQARRIQGRLLTTPMGHHKWTKMVPSTWREGRWAIRSMLWINRDVEAEQVRIESPDLTAAVIRLPERLVFIASVYVEGGVASALSDACDHLRKAIAKVRRDMGAVVEVMIMGDFNRHDQLWGGDEMSLERQGEADPIIDLMNELALSSLLKRGTKTWHGGGQSGDCESTIDLVLASDNLTDSMIKCAIHGTEHGSDHRAIETVFDAPWPIPKYQERLLLKNAPWNEINARIASTLAATPLEDTVQQKTDRLMSAVSDAVHDLTPRAKPSPHAKRWWTTDLTQLRHIYTYWRNHARSERRAGRKAPRLEKMAQDAAKQYHDAIRKQKKKHWNEFLADNDNIWTAAKYLKSGEDAAFGKLPQLVRADGTTTADHLEQAEELLSKFFPPLPDNIDDEGTRPQREPVEMPAITLEEVERQLLAARNRGRHRERTACRR</sequence>
<evidence type="ECO:0000313" key="5">
    <source>
        <dbReference type="Proteomes" id="UP001147752"/>
    </source>
</evidence>
<dbReference type="SUPFAM" id="SSF56219">
    <property type="entry name" value="DNase I-like"/>
    <property type="match status" value="1"/>
</dbReference>
<organism evidence="4 5">
    <name type="scientific">Penicillium concentricum</name>
    <dbReference type="NCBI Taxonomy" id="293559"/>
    <lineage>
        <taxon>Eukaryota</taxon>
        <taxon>Fungi</taxon>
        <taxon>Dikarya</taxon>
        <taxon>Ascomycota</taxon>
        <taxon>Pezizomycotina</taxon>
        <taxon>Eurotiomycetes</taxon>
        <taxon>Eurotiomycetidae</taxon>
        <taxon>Eurotiales</taxon>
        <taxon>Aspergillaceae</taxon>
        <taxon>Penicillium</taxon>
    </lineage>
</organism>
<name>A0A9W9SU39_9EURO</name>
<dbReference type="AlphaFoldDB" id="A0A9W9SU39"/>
<dbReference type="GO" id="GO:0008270">
    <property type="term" value="F:zinc ion binding"/>
    <property type="evidence" value="ECO:0007669"/>
    <property type="project" value="UniProtKB-KW"/>
</dbReference>
<dbReference type="SUPFAM" id="SSF57756">
    <property type="entry name" value="Retrovirus zinc finger-like domains"/>
    <property type="match status" value="1"/>
</dbReference>
<accession>A0A9W9SU39</accession>
<feature type="compositionally biased region" description="Basic and acidic residues" evidence="2">
    <location>
        <begin position="90"/>
        <end position="115"/>
    </location>
</feature>
<reference evidence="4" key="1">
    <citation type="submission" date="2022-12" db="EMBL/GenBank/DDBJ databases">
        <authorList>
            <person name="Petersen C."/>
        </authorList>
    </citation>
    <scope>NUCLEOTIDE SEQUENCE</scope>
    <source>
        <strain evidence="4">IBT 3081</strain>
    </source>
</reference>
<dbReference type="InterPro" id="IPR036691">
    <property type="entry name" value="Endo/exonu/phosph_ase_sf"/>
</dbReference>
<dbReference type="GO" id="GO:0003676">
    <property type="term" value="F:nucleic acid binding"/>
    <property type="evidence" value="ECO:0007669"/>
    <property type="project" value="InterPro"/>
</dbReference>
<evidence type="ECO:0000259" key="3">
    <source>
        <dbReference type="PROSITE" id="PS50158"/>
    </source>
</evidence>
<dbReference type="InterPro" id="IPR001878">
    <property type="entry name" value="Znf_CCHC"/>
</dbReference>
<dbReference type="Pfam" id="PF14529">
    <property type="entry name" value="Exo_endo_phos_2"/>
    <property type="match status" value="1"/>
</dbReference>
<keyword evidence="1" id="KW-0479">Metal-binding</keyword>
<evidence type="ECO:0000256" key="1">
    <source>
        <dbReference type="PROSITE-ProRule" id="PRU00047"/>
    </source>
</evidence>
<evidence type="ECO:0000256" key="2">
    <source>
        <dbReference type="SAM" id="MobiDB-lite"/>
    </source>
</evidence>
<keyword evidence="5" id="KW-1185">Reference proteome</keyword>
<dbReference type="Pfam" id="PF00098">
    <property type="entry name" value="zf-CCHC"/>
    <property type="match status" value="1"/>
</dbReference>
<keyword evidence="1" id="KW-0863">Zinc-finger</keyword>
<feature type="compositionally biased region" description="Basic and acidic residues" evidence="2">
    <location>
        <begin position="1"/>
        <end position="22"/>
    </location>
</feature>
<protein>
    <recommendedName>
        <fullName evidence="3">CCHC-type domain-containing protein</fullName>
    </recommendedName>
</protein>
<keyword evidence="1" id="KW-0862">Zinc</keyword>
<dbReference type="RefSeq" id="XP_056584484.1">
    <property type="nucleotide sequence ID" value="XM_056720349.1"/>
</dbReference>
<feature type="region of interest" description="Disordered" evidence="2">
    <location>
        <begin position="1"/>
        <end position="115"/>
    </location>
</feature>
<feature type="compositionally biased region" description="Polar residues" evidence="2">
    <location>
        <begin position="37"/>
        <end position="53"/>
    </location>
</feature>
<comment type="caution">
    <text evidence="4">The sequence shown here is derived from an EMBL/GenBank/DDBJ whole genome shotgun (WGS) entry which is preliminary data.</text>
</comment>
<feature type="domain" description="CCHC-type" evidence="3">
    <location>
        <begin position="356"/>
        <end position="371"/>
    </location>
</feature>
<dbReference type="PROSITE" id="PS50158">
    <property type="entry name" value="ZF_CCHC"/>
    <property type="match status" value="1"/>
</dbReference>
<dbReference type="GO" id="GO:0003824">
    <property type="term" value="F:catalytic activity"/>
    <property type="evidence" value="ECO:0007669"/>
    <property type="project" value="InterPro"/>
</dbReference>
<gene>
    <name evidence="4" type="ORF">N7517_002619</name>
</gene>
<dbReference type="GeneID" id="81459532"/>
<dbReference type="Gene3D" id="3.60.10.10">
    <property type="entry name" value="Endonuclease/exonuclease/phosphatase"/>
    <property type="match status" value="1"/>
</dbReference>
<dbReference type="InterPro" id="IPR036875">
    <property type="entry name" value="Znf_CCHC_sf"/>
</dbReference>
<dbReference type="OrthoDB" id="4159828at2759"/>